<organism evidence="11 12">
    <name type="scientific">Francisella frigiditurris</name>
    <dbReference type="NCBI Taxonomy" id="1542390"/>
    <lineage>
        <taxon>Bacteria</taxon>
        <taxon>Pseudomonadati</taxon>
        <taxon>Pseudomonadota</taxon>
        <taxon>Gammaproteobacteria</taxon>
        <taxon>Thiotrichales</taxon>
        <taxon>Francisellaceae</taxon>
        <taxon>Francisella</taxon>
    </lineage>
</organism>
<accession>A0A1J0KV02</accession>
<evidence type="ECO:0000256" key="1">
    <source>
        <dbReference type="ARBA" id="ARBA00000439"/>
    </source>
</evidence>
<dbReference type="Proteomes" id="UP000182521">
    <property type="component" value="Chromosome"/>
</dbReference>
<evidence type="ECO:0000256" key="3">
    <source>
        <dbReference type="ARBA" id="ARBA00012560"/>
    </source>
</evidence>
<dbReference type="STRING" id="1542390.KX01_986"/>
<dbReference type="Gene3D" id="3.20.20.80">
    <property type="entry name" value="Glycosidases"/>
    <property type="match status" value="1"/>
</dbReference>
<dbReference type="GO" id="GO:0004134">
    <property type="term" value="F:4-alpha-glucanotransferase activity"/>
    <property type="evidence" value="ECO:0007669"/>
    <property type="project" value="UniProtKB-EC"/>
</dbReference>
<comment type="similarity">
    <text evidence="2 10">Belongs to the disproportionating enzyme family.</text>
</comment>
<evidence type="ECO:0000256" key="9">
    <source>
        <dbReference type="ARBA" id="ARBA00031501"/>
    </source>
</evidence>
<dbReference type="EC" id="2.4.1.25" evidence="3 10"/>
<evidence type="ECO:0000256" key="10">
    <source>
        <dbReference type="RuleBase" id="RU361207"/>
    </source>
</evidence>
<evidence type="ECO:0000256" key="4">
    <source>
        <dbReference type="ARBA" id="ARBA00020295"/>
    </source>
</evidence>
<evidence type="ECO:0000256" key="5">
    <source>
        <dbReference type="ARBA" id="ARBA00022676"/>
    </source>
</evidence>
<evidence type="ECO:0000256" key="2">
    <source>
        <dbReference type="ARBA" id="ARBA00005684"/>
    </source>
</evidence>
<dbReference type="OrthoDB" id="9763489at2"/>
<dbReference type="RefSeq" id="WP_071663914.1">
    <property type="nucleotide sequence ID" value="NZ_CP009654.1"/>
</dbReference>
<keyword evidence="5 10" id="KW-0328">Glycosyltransferase</keyword>
<dbReference type="AlphaFoldDB" id="A0A1J0KV02"/>
<dbReference type="NCBIfam" id="TIGR00217">
    <property type="entry name" value="malQ"/>
    <property type="match status" value="1"/>
</dbReference>
<dbReference type="GO" id="GO:0005975">
    <property type="term" value="P:carbohydrate metabolic process"/>
    <property type="evidence" value="ECO:0007669"/>
    <property type="project" value="InterPro"/>
</dbReference>
<reference evidence="12" key="1">
    <citation type="submission" date="2014-10" db="EMBL/GenBank/DDBJ databases">
        <authorList>
            <person name="Kuske C.R."/>
            <person name="Challacombe J.F."/>
            <person name="Daligault H.E."/>
            <person name="Davenport K.W."/>
            <person name="Johnson S.L."/>
            <person name="Siddaramappa S."/>
            <person name="Petersen J.M."/>
        </authorList>
    </citation>
    <scope>NUCLEOTIDE SEQUENCE [LARGE SCALE GENOMIC DNA]</scope>
    <source>
        <strain evidence="12">CA97-1460</strain>
    </source>
</reference>
<evidence type="ECO:0000256" key="6">
    <source>
        <dbReference type="ARBA" id="ARBA00022679"/>
    </source>
</evidence>
<evidence type="ECO:0000256" key="7">
    <source>
        <dbReference type="ARBA" id="ARBA00023277"/>
    </source>
</evidence>
<proteinExistence type="inferred from homology"/>
<evidence type="ECO:0000313" key="12">
    <source>
        <dbReference type="Proteomes" id="UP000182521"/>
    </source>
</evidence>
<sequence length="490" mass="57819">MRKAGVLLAISSLPSDFGIGDLGKRAYEFVDILKEMKVKIWQVLPLTPLGFGNSPYQSSSSFAGDDIYIGIDQLIKDELLNSSDIEKFNTDLDKVEYDLVREHKNALYQKAFSNFKKLKKDKFEQDYQNFIEDNSWTLDYAIFKTFRKVNNNQIWSDWSEPYKNWIKNKNIDLTKYQESIDYELFLQFIFYRQWFELKAYANKNSIEIMGDLPIYLGLDSADVWENQEIFLLDENQKPTFVAGVPPDFFSKTGQLWGNPLYDWDKLKETNFDFWIKRLEGSFKLFDILRIDHFRAFDTYWKIPAAERTAIKGEWIEAPGYAFFDTIYKQLPKANIIAEDLGDLRKEVFELRDHYNLKGMKVFQFHFDPRKLYNKEFSNGSNTIIYTGTHDNNTLLGWYNEQSKWYKKLLKRSFKTNYKKIVRAILKYALNTEAEYVIIPVQDILELDVNARFNTPGQVGSPNWEWKLVDFNQLNLKKSYFSNIVISSGRS</sequence>
<dbReference type="SUPFAM" id="SSF51445">
    <property type="entry name" value="(Trans)glycosidases"/>
    <property type="match status" value="1"/>
</dbReference>
<dbReference type="Pfam" id="PF02446">
    <property type="entry name" value="Glyco_hydro_77"/>
    <property type="match status" value="1"/>
</dbReference>
<dbReference type="NCBIfam" id="NF011079">
    <property type="entry name" value="PRK14508.1-2"/>
    <property type="match status" value="1"/>
</dbReference>
<comment type="catalytic activity">
    <reaction evidence="1 10">
        <text>Transfers a segment of a (1-&gt;4)-alpha-D-glucan to a new position in an acceptor, which may be glucose or a (1-&gt;4)-alpha-D-glucan.</text>
        <dbReference type="EC" id="2.4.1.25"/>
    </reaction>
</comment>
<keyword evidence="12" id="KW-1185">Reference proteome</keyword>
<name>A0A1J0KV02_9GAMM</name>
<dbReference type="PANTHER" id="PTHR32438:SF5">
    <property type="entry name" value="4-ALPHA-GLUCANOTRANSFERASE DPE1, CHLOROPLASTIC_AMYLOPLASTIC"/>
    <property type="match status" value="1"/>
</dbReference>
<keyword evidence="7 10" id="KW-0119">Carbohydrate metabolism</keyword>
<dbReference type="NCBIfam" id="NF011080">
    <property type="entry name" value="PRK14508.1-3"/>
    <property type="match status" value="1"/>
</dbReference>
<dbReference type="PANTHER" id="PTHR32438">
    <property type="entry name" value="4-ALPHA-GLUCANOTRANSFERASE DPE1, CHLOROPLASTIC/AMYLOPLASTIC"/>
    <property type="match status" value="1"/>
</dbReference>
<dbReference type="InterPro" id="IPR003385">
    <property type="entry name" value="Glyco_hydro_77"/>
</dbReference>
<dbReference type="EMBL" id="CP009654">
    <property type="protein sequence ID" value="APC97523.1"/>
    <property type="molecule type" value="Genomic_DNA"/>
</dbReference>
<dbReference type="KEGG" id="frc:KX01_986"/>
<protein>
    <recommendedName>
        <fullName evidence="4 10">4-alpha-glucanotransferase</fullName>
        <ecNumber evidence="3 10">2.4.1.25</ecNumber>
    </recommendedName>
    <alternativeName>
        <fullName evidence="8 10">Amylomaltase</fullName>
    </alternativeName>
    <alternativeName>
        <fullName evidence="9 10">Disproportionating enzyme</fullName>
    </alternativeName>
</protein>
<keyword evidence="6 10" id="KW-0808">Transferase</keyword>
<evidence type="ECO:0000313" key="11">
    <source>
        <dbReference type="EMBL" id="APC97523.1"/>
    </source>
</evidence>
<dbReference type="InterPro" id="IPR017853">
    <property type="entry name" value="GH"/>
</dbReference>
<gene>
    <name evidence="11" type="primary">malQ</name>
    <name evidence="11" type="ORF">KX01_986</name>
</gene>
<evidence type="ECO:0000256" key="8">
    <source>
        <dbReference type="ARBA" id="ARBA00031423"/>
    </source>
</evidence>